<dbReference type="RefSeq" id="WP_354444475.1">
    <property type="nucleotide sequence ID" value="NZ_JBEPSH010000005.1"/>
</dbReference>
<accession>A0ABV2QB54</accession>
<dbReference type="Proteomes" id="UP001549320">
    <property type="component" value="Unassembled WGS sequence"/>
</dbReference>
<organism evidence="1 2">
    <name type="scientific">Ottowia thiooxydans</name>
    <dbReference type="NCBI Taxonomy" id="219182"/>
    <lineage>
        <taxon>Bacteria</taxon>
        <taxon>Pseudomonadati</taxon>
        <taxon>Pseudomonadota</taxon>
        <taxon>Betaproteobacteria</taxon>
        <taxon>Burkholderiales</taxon>
        <taxon>Comamonadaceae</taxon>
        <taxon>Ottowia</taxon>
    </lineage>
</organism>
<protein>
    <submittedName>
        <fullName evidence="1">Type IV pilus assembly protein PilP</fullName>
    </submittedName>
</protein>
<dbReference type="PIRSF" id="PIRSF016481">
    <property type="entry name" value="Pilus_assembly_PilP"/>
    <property type="match status" value="1"/>
</dbReference>
<dbReference type="InterPro" id="IPR007446">
    <property type="entry name" value="PilP"/>
</dbReference>
<comment type="caution">
    <text evidence="1">The sequence shown here is derived from an EMBL/GenBank/DDBJ whole genome shotgun (WGS) entry which is preliminary data.</text>
</comment>
<dbReference type="Pfam" id="PF04351">
    <property type="entry name" value="PilP"/>
    <property type="match status" value="1"/>
</dbReference>
<dbReference type="PROSITE" id="PS51257">
    <property type="entry name" value="PROKAR_LIPOPROTEIN"/>
    <property type="match status" value="1"/>
</dbReference>
<evidence type="ECO:0000313" key="1">
    <source>
        <dbReference type="EMBL" id="MET4577798.1"/>
    </source>
</evidence>
<proteinExistence type="predicted"/>
<reference evidence="1 2" key="1">
    <citation type="submission" date="2024-06" db="EMBL/GenBank/DDBJ databases">
        <title>Sorghum-associated microbial communities from plants grown in Nebraska, USA.</title>
        <authorList>
            <person name="Schachtman D."/>
        </authorList>
    </citation>
    <scope>NUCLEOTIDE SEQUENCE [LARGE SCALE GENOMIC DNA]</scope>
    <source>
        <strain evidence="1 2">2709</strain>
    </source>
</reference>
<evidence type="ECO:0000313" key="2">
    <source>
        <dbReference type="Proteomes" id="UP001549320"/>
    </source>
</evidence>
<gene>
    <name evidence="1" type="ORF">ABIE13_002909</name>
</gene>
<dbReference type="Gene3D" id="2.30.30.830">
    <property type="match status" value="1"/>
</dbReference>
<name>A0ABV2QB54_9BURK</name>
<dbReference type="EMBL" id="JBEPSH010000005">
    <property type="protein sequence ID" value="MET4577798.1"/>
    <property type="molecule type" value="Genomic_DNA"/>
</dbReference>
<sequence>MARLHRIIWPLLAALALVGCTSEGEDDLRQWMAEQRRLTVPRVAPISEPKQYVPLEYTELTATDPYSSLRLTQALKRDSDSPNSSAALLAPELNRRKEPLEGHPLDIMTMVGSLERKGQRVALIKVDNLLYQIREGNYLGQNYGRVMKIAESEVTLREIVQDAAGEWIERSAALQLQEKTR</sequence>
<keyword evidence="2" id="KW-1185">Reference proteome</keyword>